<organism evidence="3 4">
    <name type="scientific">Pelomonas cellulosilytica</name>
    <dbReference type="NCBI Taxonomy" id="2906762"/>
    <lineage>
        <taxon>Bacteria</taxon>
        <taxon>Pseudomonadati</taxon>
        <taxon>Pseudomonadota</taxon>
        <taxon>Betaproteobacteria</taxon>
        <taxon>Burkholderiales</taxon>
        <taxon>Sphaerotilaceae</taxon>
        <taxon>Roseateles</taxon>
    </lineage>
</organism>
<dbReference type="InterPro" id="IPR010791">
    <property type="entry name" value="AttH_dom"/>
</dbReference>
<dbReference type="Pfam" id="PF17186">
    <property type="entry name" value="Lipocalin_9"/>
    <property type="match status" value="1"/>
</dbReference>
<feature type="signal peptide" evidence="1">
    <location>
        <begin position="1"/>
        <end position="17"/>
    </location>
</feature>
<dbReference type="EMBL" id="JAJTWU010000004">
    <property type="protein sequence ID" value="MCE4555288.1"/>
    <property type="molecule type" value="Genomic_DNA"/>
</dbReference>
<feature type="chain" id="PRO_5046073194" evidence="1">
    <location>
        <begin position="18"/>
        <end position="348"/>
    </location>
</feature>
<reference evidence="3 4" key="1">
    <citation type="submission" date="2021-12" db="EMBL/GenBank/DDBJ databases">
        <title>Genome seq of P8.</title>
        <authorList>
            <person name="Seo T."/>
        </authorList>
    </citation>
    <scope>NUCLEOTIDE SEQUENCE [LARGE SCALE GENOMIC DNA]</scope>
    <source>
        <strain evidence="3 4">P8</strain>
    </source>
</reference>
<gene>
    <name evidence="3" type="ORF">LXT13_12765</name>
</gene>
<feature type="domain" description="AttH" evidence="2">
    <location>
        <begin position="33"/>
        <end position="205"/>
    </location>
</feature>
<dbReference type="PANTHER" id="PTHR38591">
    <property type="entry name" value="HYDROLASE"/>
    <property type="match status" value="1"/>
</dbReference>
<dbReference type="Proteomes" id="UP001200741">
    <property type="component" value="Unassembled WGS sequence"/>
</dbReference>
<evidence type="ECO:0000256" key="1">
    <source>
        <dbReference type="SAM" id="SignalP"/>
    </source>
</evidence>
<dbReference type="InterPro" id="IPR023374">
    <property type="entry name" value="AttH-like_dom_sf"/>
</dbReference>
<dbReference type="RefSeq" id="WP_233372301.1">
    <property type="nucleotide sequence ID" value="NZ_JAJTWU010000004.1"/>
</dbReference>
<sequence length="348" mass="38322">MKRRTLLLAALPLPVRAALNFPHDFGAHPAQAIEWWYLTGLLADRDGAAPRYGFQLTFFRLPGPAAADHPSGLAAKGMLLGHVALSDLTAGRHRHAQRLLRTVPGAVQARVGDCELRLRDWTLKRDGDGYRAAFTGPGFSAELELATPDAPLLQGDAGISRKGPEPEQFSRYYSRPQLVTQAALTVDGRRHSLAGRAWLDHEWSDNYLGNATGWDWLGINLHDGRALTLFQLRRADGSRDWAGGSLRTPGQTDRNFAPQEVEMTPLRHWTSPATGGRWPVEWRLKSPAGDLRLVAAFDAQEIDARYDGRPGSGVLYWEGAARLLDAQGRQLGWGYLELTGYAGKPPLV</sequence>
<dbReference type="Gene3D" id="2.40.370.10">
    <property type="entry name" value="AttH-like domain"/>
    <property type="match status" value="2"/>
</dbReference>
<name>A0ABS8XVQ4_9BURK</name>
<dbReference type="SUPFAM" id="SSF159245">
    <property type="entry name" value="AttH-like"/>
    <property type="match status" value="1"/>
</dbReference>
<evidence type="ECO:0000259" key="2">
    <source>
        <dbReference type="Pfam" id="PF07143"/>
    </source>
</evidence>
<accession>A0ABS8XVQ4</accession>
<keyword evidence="1" id="KW-0732">Signal</keyword>
<evidence type="ECO:0000313" key="3">
    <source>
        <dbReference type="EMBL" id="MCE4555288.1"/>
    </source>
</evidence>
<comment type="caution">
    <text evidence="3">The sequence shown here is derived from an EMBL/GenBank/DDBJ whole genome shotgun (WGS) entry which is preliminary data.</text>
</comment>
<dbReference type="Pfam" id="PF07143">
    <property type="entry name" value="CrtC"/>
    <property type="match status" value="1"/>
</dbReference>
<dbReference type="PANTHER" id="PTHR38591:SF1">
    <property type="entry name" value="BLL1000 PROTEIN"/>
    <property type="match status" value="1"/>
</dbReference>
<protein>
    <submittedName>
        <fullName evidence="3">Carotenoid 1,2-hydratase</fullName>
    </submittedName>
</protein>
<evidence type="ECO:0000313" key="4">
    <source>
        <dbReference type="Proteomes" id="UP001200741"/>
    </source>
</evidence>
<proteinExistence type="predicted"/>
<keyword evidence="4" id="KW-1185">Reference proteome</keyword>